<protein>
    <submittedName>
        <fullName evidence="1">Uncharacterized protein</fullName>
    </submittedName>
</protein>
<dbReference type="Gene3D" id="2.60.120.330">
    <property type="entry name" value="B-lactam Antibiotic, Isopenicillin N Synthase, Chain"/>
    <property type="match status" value="1"/>
</dbReference>
<evidence type="ECO:0000313" key="2">
    <source>
        <dbReference type="Proteomes" id="UP001590951"/>
    </source>
</evidence>
<dbReference type="SUPFAM" id="SSF51197">
    <property type="entry name" value="Clavaminate synthase-like"/>
    <property type="match status" value="1"/>
</dbReference>
<gene>
    <name evidence="1" type="ORF">ABVK25_011185</name>
</gene>
<name>A0ABR4AT63_9LECA</name>
<accession>A0ABR4AT63</accession>
<comment type="caution">
    <text evidence="1">The sequence shown here is derived from an EMBL/GenBank/DDBJ whole genome shotgun (WGS) entry which is preliminary data.</text>
</comment>
<evidence type="ECO:0000313" key="1">
    <source>
        <dbReference type="EMBL" id="KAL2047956.1"/>
    </source>
</evidence>
<proteinExistence type="predicted"/>
<dbReference type="Proteomes" id="UP001590951">
    <property type="component" value="Unassembled WGS sequence"/>
</dbReference>
<keyword evidence="2" id="KW-1185">Reference proteome</keyword>
<reference evidence="1 2" key="1">
    <citation type="submission" date="2024-09" db="EMBL/GenBank/DDBJ databases">
        <title>Rethinking Asexuality: The Enigmatic Case of Functional Sexual Genes in Lepraria (Stereocaulaceae).</title>
        <authorList>
            <person name="Doellman M."/>
            <person name="Sun Y."/>
            <person name="Barcenas-Pena A."/>
            <person name="Lumbsch H.T."/>
            <person name="Grewe F."/>
        </authorList>
    </citation>
    <scope>NUCLEOTIDE SEQUENCE [LARGE SCALE GENOMIC DNA]</scope>
    <source>
        <strain evidence="1 2">Grewe 0041</strain>
    </source>
</reference>
<dbReference type="EMBL" id="JBHFEH010000087">
    <property type="protein sequence ID" value="KAL2047956.1"/>
    <property type="molecule type" value="Genomic_DNA"/>
</dbReference>
<organism evidence="1 2">
    <name type="scientific">Lepraria finkii</name>
    <dbReference type="NCBI Taxonomy" id="1340010"/>
    <lineage>
        <taxon>Eukaryota</taxon>
        <taxon>Fungi</taxon>
        <taxon>Dikarya</taxon>
        <taxon>Ascomycota</taxon>
        <taxon>Pezizomycotina</taxon>
        <taxon>Lecanoromycetes</taxon>
        <taxon>OSLEUM clade</taxon>
        <taxon>Lecanoromycetidae</taxon>
        <taxon>Lecanorales</taxon>
        <taxon>Lecanorineae</taxon>
        <taxon>Stereocaulaceae</taxon>
        <taxon>Lepraria</taxon>
    </lineage>
</organism>
<sequence length="90" mass="10348">MEACEVGLNLPPSTLTARSNLAASKFRFNHYPAVLIEKLQQRLKKRTWPHTDLGIINLLFQDTVRRLELELRENDGFSPVVREGDNEMVV</sequence>
<dbReference type="InterPro" id="IPR027443">
    <property type="entry name" value="IPNS-like_sf"/>
</dbReference>